<dbReference type="Gene3D" id="3.90.180.10">
    <property type="entry name" value="Medium-chain alcohol dehydrogenases, catalytic domain"/>
    <property type="match status" value="1"/>
</dbReference>
<gene>
    <name evidence="5" type="ORF">P280DRAFT_543931</name>
</gene>
<comment type="subunit">
    <text evidence="2">Monomer.</text>
</comment>
<evidence type="ECO:0000259" key="4">
    <source>
        <dbReference type="Pfam" id="PF08240"/>
    </source>
</evidence>
<dbReference type="InterPro" id="IPR047122">
    <property type="entry name" value="Trans-enoyl_RdTase-like"/>
</dbReference>
<evidence type="ECO:0000313" key="5">
    <source>
        <dbReference type="EMBL" id="KAF2640974.1"/>
    </source>
</evidence>
<reference evidence="5" key="1">
    <citation type="journal article" date="2020" name="Stud. Mycol.">
        <title>101 Dothideomycetes genomes: a test case for predicting lifestyles and emergence of pathogens.</title>
        <authorList>
            <person name="Haridas S."/>
            <person name="Albert R."/>
            <person name="Binder M."/>
            <person name="Bloem J."/>
            <person name="Labutti K."/>
            <person name="Salamov A."/>
            <person name="Andreopoulos B."/>
            <person name="Baker S."/>
            <person name="Barry K."/>
            <person name="Bills G."/>
            <person name="Bluhm B."/>
            <person name="Cannon C."/>
            <person name="Castanera R."/>
            <person name="Culley D."/>
            <person name="Daum C."/>
            <person name="Ezra D."/>
            <person name="Gonzalez J."/>
            <person name="Henrissat B."/>
            <person name="Kuo A."/>
            <person name="Liang C."/>
            <person name="Lipzen A."/>
            <person name="Lutzoni F."/>
            <person name="Magnuson J."/>
            <person name="Mondo S."/>
            <person name="Nolan M."/>
            <person name="Ohm R."/>
            <person name="Pangilinan J."/>
            <person name="Park H.-J."/>
            <person name="Ramirez L."/>
            <person name="Alfaro M."/>
            <person name="Sun H."/>
            <person name="Tritt A."/>
            <person name="Yoshinaga Y."/>
            <person name="Zwiers L.-H."/>
            <person name="Turgeon B."/>
            <person name="Goodwin S."/>
            <person name="Spatafora J."/>
            <person name="Crous P."/>
            <person name="Grigoriev I."/>
        </authorList>
    </citation>
    <scope>NUCLEOTIDE SEQUENCE</scope>
    <source>
        <strain evidence="5">CBS 473.64</strain>
    </source>
</reference>
<keyword evidence="6" id="KW-1185">Reference proteome</keyword>
<dbReference type="PANTHER" id="PTHR45348:SF2">
    <property type="entry name" value="ZINC-TYPE ALCOHOL DEHYDROGENASE-LIKE PROTEIN C2E1P3.01"/>
    <property type="match status" value="1"/>
</dbReference>
<dbReference type="Pfam" id="PF08240">
    <property type="entry name" value="ADH_N"/>
    <property type="match status" value="1"/>
</dbReference>
<protein>
    <submittedName>
        <fullName evidence="5">GroES-like protein</fullName>
    </submittedName>
</protein>
<evidence type="ECO:0000256" key="2">
    <source>
        <dbReference type="ARBA" id="ARBA00011245"/>
    </source>
</evidence>
<comment type="similarity">
    <text evidence="1">Belongs to the zinc-containing alcohol dehydrogenase family.</text>
</comment>
<dbReference type="InterPro" id="IPR013154">
    <property type="entry name" value="ADH-like_N"/>
</dbReference>
<dbReference type="Proteomes" id="UP000799753">
    <property type="component" value="Unassembled WGS sequence"/>
</dbReference>
<organism evidence="5 6">
    <name type="scientific">Massarina eburnea CBS 473.64</name>
    <dbReference type="NCBI Taxonomy" id="1395130"/>
    <lineage>
        <taxon>Eukaryota</taxon>
        <taxon>Fungi</taxon>
        <taxon>Dikarya</taxon>
        <taxon>Ascomycota</taxon>
        <taxon>Pezizomycotina</taxon>
        <taxon>Dothideomycetes</taxon>
        <taxon>Pleosporomycetidae</taxon>
        <taxon>Pleosporales</taxon>
        <taxon>Massarineae</taxon>
        <taxon>Massarinaceae</taxon>
        <taxon>Massarina</taxon>
    </lineage>
</organism>
<proteinExistence type="inferred from homology"/>
<evidence type="ECO:0000313" key="6">
    <source>
        <dbReference type="Proteomes" id="UP000799753"/>
    </source>
</evidence>
<dbReference type="PANTHER" id="PTHR45348">
    <property type="entry name" value="HYPOTHETICAL OXIDOREDUCTASE (EUROFUNG)"/>
    <property type="match status" value="1"/>
</dbReference>
<feature type="domain" description="Alcohol dehydrogenase-like N-terminal" evidence="4">
    <location>
        <begin position="5"/>
        <end position="96"/>
    </location>
</feature>
<dbReference type="EMBL" id="MU006784">
    <property type="protein sequence ID" value="KAF2640974.1"/>
    <property type="molecule type" value="Genomic_DNA"/>
</dbReference>
<evidence type="ECO:0000256" key="3">
    <source>
        <dbReference type="ARBA" id="ARBA00023002"/>
    </source>
</evidence>
<keyword evidence="3" id="KW-0560">Oxidoreductase</keyword>
<dbReference type="AlphaFoldDB" id="A0A6A6S492"/>
<dbReference type="InterPro" id="IPR011032">
    <property type="entry name" value="GroES-like_sf"/>
</dbReference>
<evidence type="ECO:0000256" key="1">
    <source>
        <dbReference type="ARBA" id="ARBA00008072"/>
    </source>
</evidence>
<sequence length="229" mass="24020">MLTTGAGEIVVKNSAIAINQPGLHMQNVGVFVEQWPAVFGCEVTGKVYKVGLDVQRFKKGGRVIRHTANLVSGRPEDSAFAHYTVVPADKAAILPDSIPLLMASRFCSRSKTLVTYGGSSIGSMVTQVATAAGIRVISIRGAHKLDSNNLACTHSPLAGSPDNVTAGTIFAVNDIATPVWKDFVTPALEAGKLQCLPPPTVVSRGVDCIQDALAQSKAGVSANKRVVEL</sequence>
<accession>A0A6A6S492</accession>
<dbReference type="SUPFAM" id="SSF50129">
    <property type="entry name" value="GroES-like"/>
    <property type="match status" value="1"/>
</dbReference>
<dbReference type="OrthoDB" id="48317at2759"/>
<name>A0A6A6S492_9PLEO</name>
<dbReference type="GO" id="GO:0016651">
    <property type="term" value="F:oxidoreductase activity, acting on NAD(P)H"/>
    <property type="evidence" value="ECO:0007669"/>
    <property type="project" value="InterPro"/>
</dbReference>